<comment type="caution">
    <text evidence="2">The sequence shown here is derived from an EMBL/GenBank/DDBJ whole genome shotgun (WGS) entry which is preliminary data.</text>
</comment>
<organism evidence="2 3">
    <name type="scientific">Weissella confusa</name>
    <name type="common">Lactobacillus confusus</name>
    <dbReference type="NCBI Taxonomy" id="1583"/>
    <lineage>
        <taxon>Bacteria</taxon>
        <taxon>Bacillati</taxon>
        <taxon>Bacillota</taxon>
        <taxon>Bacilli</taxon>
        <taxon>Lactobacillales</taxon>
        <taxon>Lactobacillaceae</taxon>
        <taxon>Weissella</taxon>
    </lineage>
</organism>
<evidence type="ECO:0000313" key="3">
    <source>
        <dbReference type="Proteomes" id="UP000650485"/>
    </source>
</evidence>
<dbReference type="Gene3D" id="3.90.550.10">
    <property type="entry name" value="Spore Coat Polysaccharide Biosynthesis Protein SpsA, Chain A"/>
    <property type="match status" value="1"/>
</dbReference>
<dbReference type="InterPro" id="IPR029044">
    <property type="entry name" value="Nucleotide-diphossugar_trans"/>
</dbReference>
<dbReference type="Pfam" id="PF00535">
    <property type="entry name" value="Glycos_transf_2"/>
    <property type="match status" value="1"/>
</dbReference>
<evidence type="ECO:0000313" key="2">
    <source>
        <dbReference type="EMBL" id="MBC6498547.1"/>
    </source>
</evidence>
<reference evidence="2" key="1">
    <citation type="submission" date="2020-08" db="EMBL/GenBank/DDBJ databases">
        <title>Complete genome sequence of Weissella confusa strain FS54 provides insights into metabolic potential.</title>
        <authorList>
            <person name="Fhoula I."/>
            <person name="Najjari A."/>
            <person name="Lekired A."/>
            <person name="Bessrour-Aouam N."/>
            <person name="Jaballah S."/>
            <person name="Klibi N."/>
            <person name="Ouzari H.-I."/>
        </authorList>
    </citation>
    <scope>NUCLEOTIDE SEQUENCE</scope>
    <source>
        <strain evidence="2">FS54</strain>
    </source>
</reference>
<feature type="domain" description="Glycosyltransferase 2-like" evidence="1">
    <location>
        <begin position="5"/>
        <end position="63"/>
    </location>
</feature>
<protein>
    <submittedName>
        <fullName evidence="2">Glycosyltransferase</fullName>
    </submittedName>
</protein>
<dbReference type="AlphaFoldDB" id="A0A923ST01"/>
<sequence>MEELGATVLVHDQNRGKGVALKTGIKYVQTAFPNTAGIVTADSDGQHAIADIIRIAEKLEAGTVGSL</sequence>
<dbReference type="InterPro" id="IPR001173">
    <property type="entry name" value="Glyco_trans_2-like"/>
</dbReference>
<gene>
    <name evidence="2" type="ORF">H7R52_07170</name>
</gene>
<dbReference type="SUPFAM" id="SSF53448">
    <property type="entry name" value="Nucleotide-diphospho-sugar transferases"/>
    <property type="match status" value="1"/>
</dbReference>
<dbReference type="Proteomes" id="UP000650485">
    <property type="component" value="Unassembled WGS sequence"/>
</dbReference>
<dbReference type="EMBL" id="JACSZT010000005">
    <property type="protein sequence ID" value="MBC6498547.1"/>
    <property type="molecule type" value="Genomic_DNA"/>
</dbReference>
<accession>A0A923ST01</accession>
<proteinExistence type="predicted"/>
<name>A0A923ST01_WEICO</name>
<evidence type="ECO:0000259" key="1">
    <source>
        <dbReference type="Pfam" id="PF00535"/>
    </source>
</evidence>